<evidence type="ECO:0000313" key="3">
    <source>
        <dbReference type="EMBL" id="JAS25136.1"/>
    </source>
</evidence>
<dbReference type="Pfam" id="PF06602">
    <property type="entry name" value="Myotub-related"/>
    <property type="match status" value="2"/>
</dbReference>
<dbReference type="CDD" id="cd14537">
    <property type="entry name" value="PTP-MTMR10-like"/>
    <property type="match status" value="1"/>
</dbReference>
<gene>
    <name evidence="3" type="ORF">g.27457</name>
</gene>
<protein>
    <recommendedName>
        <fullName evidence="2">Myotubularin phosphatase domain-containing protein</fullName>
    </recommendedName>
</protein>
<dbReference type="Pfam" id="PF12578">
    <property type="entry name" value="3-PAP"/>
    <property type="match status" value="1"/>
</dbReference>
<comment type="similarity">
    <text evidence="1">Belongs to the protein-tyrosine phosphatase family. Non-receptor class myotubularin subfamily.</text>
</comment>
<name>A0A1B6DHH1_9HEMI</name>
<dbReference type="AlphaFoldDB" id="A0A1B6DHH1"/>
<dbReference type="SUPFAM" id="SSF52799">
    <property type="entry name" value="(Phosphotyrosine protein) phosphatases II"/>
    <property type="match status" value="1"/>
</dbReference>
<dbReference type="PANTHER" id="PTHR10807:SF110">
    <property type="entry name" value="FI17948P1"/>
    <property type="match status" value="1"/>
</dbReference>
<evidence type="ECO:0000256" key="1">
    <source>
        <dbReference type="ARBA" id="ARBA00007471"/>
    </source>
</evidence>
<dbReference type="SUPFAM" id="SSF50729">
    <property type="entry name" value="PH domain-like"/>
    <property type="match status" value="1"/>
</dbReference>
<dbReference type="GO" id="GO:0005737">
    <property type="term" value="C:cytoplasm"/>
    <property type="evidence" value="ECO:0007669"/>
    <property type="project" value="TreeGrafter"/>
</dbReference>
<proteinExistence type="inferred from homology"/>
<dbReference type="InterPro" id="IPR022587">
    <property type="entry name" value="MTMR12-like_C"/>
</dbReference>
<accession>A0A1B6DHH1</accession>
<dbReference type="Gene3D" id="2.30.29.30">
    <property type="entry name" value="Pleckstrin-homology domain (PH domain)/Phosphotyrosine-binding domain (PTB)"/>
    <property type="match status" value="1"/>
</dbReference>
<dbReference type="GO" id="GO:0046856">
    <property type="term" value="P:phosphatidylinositol dephosphorylation"/>
    <property type="evidence" value="ECO:0007669"/>
    <property type="project" value="TreeGrafter"/>
</dbReference>
<dbReference type="InterPro" id="IPR010569">
    <property type="entry name" value="Myotubularin-like_Pase_dom"/>
</dbReference>
<sequence length="660" mass="75198">MADKRFTNSFKSYVGFDDDSFNTSTDESSDQLTPRCLPGEMTIAEAQNVLWFSPVTENKQGKSGVLFVTNFKLSFVTTEEYTKEDTICQENLLLGENDVCLSNVDALYHMGEKKRRLQPGRNISERVKGLVVVCKNMKILTFSFKFSPVGHGRNLTNALLHHAFPKRHQLLFAYDFREPYYSVPMGTCMFRDPGDWGRELARTGCQGWKMSPVNKEFKMSTSLPEWIVVPNSATDMQLLEAARHFRCGRPPLWCWSTPSGAALVRMADIQPYITDRVKENTMLETVRKCHPRFLQPIVLDLTKDLASPKDLQISYIKLRELCSCESVRQFWIQDNHFLSLVESSKWLHYVSNCLSKAAEVARTLLQSEKSVVLQEGDGRDMCAVISSLAQILVDPFYRSLYGFQSLIQKEWVAMGHSFCTRLSHVYNIETQESPVFLLFLDCVWQLLQQFPADLQMTETYLTTLWDSAHLSIFDTFLFDCERDRKLAAIEPNNPLTLRSVWDWGEQFSDRDISLFVNPLYAPSPPLRFPALYPPLQVETSVSALQIWSQCYFRFIPILEVVGGGKPQIDLSTRLMVTQIETLERELDQHSALTKQESERNCPQPPPLESLNTIGSFFPFSRRANSGPVSAALLVSSLSLNTSFQSSEVMLDSQSILNAPD</sequence>
<dbReference type="InterPro" id="IPR030564">
    <property type="entry name" value="Myotubularin"/>
</dbReference>
<feature type="domain" description="Myotubularin phosphatase" evidence="2">
    <location>
        <begin position="190"/>
        <end position="551"/>
    </location>
</feature>
<dbReference type="PROSITE" id="PS51339">
    <property type="entry name" value="PPASE_MYOTUBULARIN"/>
    <property type="match status" value="1"/>
</dbReference>
<dbReference type="GO" id="GO:0016020">
    <property type="term" value="C:membrane"/>
    <property type="evidence" value="ECO:0007669"/>
    <property type="project" value="TreeGrafter"/>
</dbReference>
<dbReference type="EMBL" id="GEDC01012162">
    <property type="protein sequence ID" value="JAS25136.1"/>
    <property type="molecule type" value="Transcribed_RNA"/>
</dbReference>
<dbReference type="InterPro" id="IPR029021">
    <property type="entry name" value="Prot-tyrosine_phosphatase-like"/>
</dbReference>
<reference evidence="3" key="1">
    <citation type="submission" date="2015-12" db="EMBL/GenBank/DDBJ databases">
        <title>De novo transcriptome assembly of four potential Pierce s Disease insect vectors from Arizona vineyards.</title>
        <authorList>
            <person name="Tassone E.E."/>
        </authorList>
    </citation>
    <scope>NUCLEOTIDE SEQUENCE</scope>
</reference>
<dbReference type="PANTHER" id="PTHR10807">
    <property type="entry name" value="MYOTUBULARIN-RELATED"/>
    <property type="match status" value="1"/>
</dbReference>
<evidence type="ECO:0000259" key="2">
    <source>
        <dbReference type="PROSITE" id="PS51339"/>
    </source>
</evidence>
<dbReference type="InterPro" id="IPR011993">
    <property type="entry name" value="PH-like_dom_sf"/>
</dbReference>
<organism evidence="3">
    <name type="scientific">Clastoptera arizonana</name>
    <name type="common">Arizona spittle bug</name>
    <dbReference type="NCBI Taxonomy" id="38151"/>
    <lineage>
        <taxon>Eukaryota</taxon>
        <taxon>Metazoa</taxon>
        <taxon>Ecdysozoa</taxon>
        <taxon>Arthropoda</taxon>
        <taxon>Hexapoda</taxon>
        <taxon>Insecta</taxon>
        <taxon>Pterygota</taxon>
        <taxon>Neoptera</taxon>
        <taxon>Paraneoptera</taxon>
        <taxon>Hemiptera</taxon>
        <taxon>Auchenorrhyncha</taxon>
        <taxon>Cercopoidea</taxon>
        <taxon>Clastopteridae</taxon>
        <taxon>Clastoptera</taxon>
    </lineage>
</organism>